<keyword evidence="4" id="KW-0812">Transmembrane</keyword>
<name>A0A0C9WUT6_9AGAR</name>
<dbReference type="HOGENOM" id="CLU_006586_10_7_1"/>
<sequence>MPLLRSYIVRLVILSVTFLVLATYTFRERLLSITASIGVFSTRDQDIIDTGYAKYQGNRTFPNTVAYLGIPYAEPPLGDRRFRAPVALDTGRIARSSKSTVVDATKFPDFCIQGTTGGGNAGEAGSEDCLKVNIYAPVGAKRGSNLPILVYIHGGGYIFGNPANLPFDHWIQQSPNVVIVSVYYRLSSFGFLATPAFRDPAYGDLNAGFLDQIEALRWVKRNIAAFGGDSTKVTINGQSAGGSSVGLHLVAEEGDVLFRAAIVQSLYRTPLPSPEEQESLFQFYARTAGCHAGSVASKMACLRNASVSALARAQDAAMYSSSCLKNCDSIASGYQVFHPVVDGKIITDFPTKSILNDKFARVPLIVGTVTHSSPSRNRATTNETISGGTDVSAALRKFFPSLSDNGIAAIERRTLMGESFAPHSNVWTYRYNQPNPTFPGFGVHHAAENWMMFRGTNTRLNGTTIFTPMSPISTAFAEELIAYWLSFVRSGNPNTYRLTRSPTWSRYAKANRVRIVLQEDPAQIVSRSGSVLEVEGEEEAGRCALVGTLAVEMEN</sequence>
<dbReference type="EMBL" id="KN838585">
    <property type="protein sequence ID" value="KIK03015.1"/>
    <property type="molecule type" value="Genomic_DNA"/>
</dbReference>
<evidence type="ECO:0000256" key="3">
    <source>
        <dbReference type="RuleBase" id="RU361235"/>
    </source>
</evidence>
<dbReference type="Pfam" id="PF00135">
    <property type="entry name" value="COesterase"/>
    <property type="match status" value="2"/>
</dbReference>
<dbReference type="AlphaFoldDB" id="A0A0C9WUT6"/>
<proteinExistence type="inferred from homology"/>
<evidence type="ECO:0000256" key="1">
    <source>
        <dbReference type="ARBA" id="ARBA00005964"/>
    </source>
</evidence>
<evidence type="ECO:0000256" key="4">
    <source>
        <dbReference type="SAM" id="Phobius"/>
    </source>
</evidence>
<keyword evidence="7" id="KW-1185">Reference proteome</keyword>
<dbReference type="InterPro" id="IPR050309">
    <property type="entry name" value="Type-B_Carboxylest/Lipase"/>
</dbReference>
<dbReference type="PANTHER" id="PTHR11559">
    <property type="entry name" value="CARBOXYLESTERASE"/>
    <property type="match status" value="1"/>
</dbReference>
<organism evidence="6 7">
    <name type="scientific">Laccaria amethystina LaAM-08-1</name>
    <dbReference type="NCBI Taxonomy" id="1095629"/>
    <lineage>
        <taxon>Eukaryota</taxon>
        <taxon>Fungi</taxon>
        <taxon>Dikarya</taxon>
        <taxon>Basidiomycota</taxon>
        <taxon>Agaricomycotina</taxon>
        <taxon>Agaricomycetes</taxon>
        <taxon>Agaricomycetidae</taxon>
        <taxon>Agaricales</taxon>
        <taxon>Agaricineae</taxon>
        <taxon>Hydnangiaceae</taxon>
        <taxon>Laccaria</taxon>
    </lineage>
</organism>
<evidence type="ECO:0000259" key="5">
    <source>
        <dbReference type="Pfam" id="PF00135"/>
    </source>
</evidence>
<comment type="similarity">
    <text evidence="1 3">Belongs to the type-B carboxylesterase/lipase family.</text>
</comment>
<keyword evidence="2 3" id="KW-0378">Hydrolase</keyword>
<reference evidence="6 7" key="1">
    <citation type="submission" date="2014-04" db="EMBL/GenBank/DDBJ databases">
        <authorList>
            <consortium name="DOE Joint Genome Institute"/>
            <person name="Kuo A."/>
            <person name="Kohler A."/>
            <person name="Nagy L.G."/>
            <person name="Floudas D."/>
            <person name="Copeland A."/>
            <person name="Barry K.W."/>
            <person name="Cichocki N."/>
            <person name="Veneault-Fourrey C."/>
            <person name="LaButti K."/>
            <person name="Lindquist E.A."/>
            <person name="Lipzen A."/>
            <person name="Lundell T."/>
            <person name="Morin E."/>
            <person name="Murat C."/>
            <person name="Sun H."/>
            <person name="Tunlid A."/>
            <person name="Henrissat B."/>
            <person name="Grigoriev I.V."/>
            <person name="Hibbett D.S."/>
            <person name="Martin F."/>
            <person name="Nordberg H.P."/>
            <person name="Cantor M.N."/>
            <person name="Hua S.X."/>
        </authorList>
    </citation>
    <scope>NUCLEOTIDE SEQUENCE [LARGE SCALE GENOMIC DNA]</scope>
    <source>
        <strain evidence="6 7">LaAM-08-1</strain>
    </source>
</reference>
<evidence type="ECO:0000313" key="6">
    <source>
        <dbReference type="EMBL" id="KIK03015.1"/>
    </source>
</evidence>
<feature type="transmembrane region" description="Helical" evidence="4">
    <location>
        <begin position="7"/>
        <end position="26"/>
    </location>
</feature>
<keyword evidence="4" id="KW-1133">Transmembrane helix</keyword>
<feature type="domain" description="Carboxylesterase type B" evidence="5">
    <location>
        <begin position="47"/>
        <end position="372"/>
    </location>
</feature>
<dbReference type="EC" id="3.1.1.-" evidence="3"/>
<dbReference type="ESTHER" id="9agar-a0a0c9wut6">
    <property type="family name" value="Fungal_carboxylesterase_lipase"/>
</dbReference>
<evidence type="ECO:0000256" key="2">
    <source>
        <dbReference type="ARBA" id="ARBA00022801"/>
    </source>
</evidence>
<keyword evidence="4" id="KW-0472">Membrane</keyword>
<dbReference type="OrthoDB" id="408631at2759"/>
<dbReference type="Gene3D" id="3.40.50.1820">
    <property type="entry name" value="alpha/beta hydrolase"/>
    <property type="match status" value="1"/>
</dbReference>
<reference evidence="7" key="2">
    <citation type="submission" date="2015-01" db="EMBL/GenBank/DDBJ databases">
        <title>Evolutionary Origins and Diversification of the Mycorrhizal Mutualists.</title>
        <authorList>
            <consortium name="DOE Joint Genome Institute"/>
            <consortium name="Mycorrhizal Genomics Consortium"/>
            <person name="Kohler A."/>
            <person name="Kuo A."/>
            <person name="Nagy L.G."/>
            <person name="Floudas D."/>
            <person name="Copeland A."/>
            <person name="Barry K.W."/>
            <person name="Cichocki N."/>
            <person name="Veneault-Fourrey C."/>
            <person name="LaButti K."/>
            <person name="Lindquist E.A."/>
            <person name="Lipzen A."/>
            <person name="Lundell T."/>
            <person name="Morin E."/>
            <person name="Murat C."/>
            <person name="Riley R."/>
            <person name="Ohm R."/>
            <person name="Sun H."/>
            <person name="Tunlid A."/>
            <person name="Henrissat B."/>
            <person name="Grigoriev I.V."/>
            <person name="Hibbett D.S."/>
            <person name="Martin F."/>
        </authorList>
    </citation>
    <scope>NUCLEOTIDE SEQUENCE [LARGE SCALE GENOMIC DNA]</scope>
    <source>
        <strain evidence="7">LaAM-08-1</strain>
    </source>
</reference>
<dbReference type="Proteomes" id="UP000054477">
    <property type="component" value="Unassembled WGS sequence"/>
</dbReference>
<dbReference type="PROSITE" id="PS00122">
    <property type="entry name" value="CARBOXYLESTERASE_B_1"/>
    <property type="match status" value="1"/>
</dbReference>
<dbReference type="GO" id="GO:0016787">
    <property type="term" value="F:hydrolase activity"/>
    <property type="evidence" value="ECO:0007669"/>
    <property type="project" value="UniProtKB-KW"/>
</dbReference>
<evidence type="ECO:0000313" key="7">
    <source>
        <dbReference type="Proteomes" id="UP000054477"/>
    </source>
</evidence>
<dbReference type="InterPro" id="IPR029058">
    <property type="entry name" value="AB_hydrolase_fold"/>
</dbReference>
<accession>A0A0C9WUT6</accession>
<dbReference type="STRING" id="1095629.A0A0C9WUT6"/>
<feature type="domain" description="Carboxylesterase type B" evidence="5">
    <location>
        <begin position="387"/>
        <end position="515"/>
    </location>
</feature>
<gene>
    <name evidence="6" type="ORF">K443DRAFT_95874</name>
</gene>
<protein>
    <recommendedName>
        <fullName evidence="3">Carboxylic ester hydrolase</fullName>
        <ecNumber evidence="3">3.1.1.-</ecNumber>
    </recommendedName>
</protein>
<dbReference type="InterPro" id="IPR002018">
    <property type="entry name" value="CarbesteraseB"/>
</dbReference>
<dbReference type="InterPro" id="IPR019826">
    <property type="entry name" value="Carboxylesterase_B_AS"/>
</dbReference>
<dbReference type="SUPFAM" id="SSF53474">
    <property type="entry name" value="alpha/beta-Hydrolases"/>
    <property type="match status" value="1"/>
</dbReference>